<protein>
    <submittedName>
        <fullName evidence="2">Uncharacterized protein</fullName>
    </submittedName>
</protein>
<evidence type="ECO:0000313" key="3">
    <source>
        <dbReference type="Proteomes" id="UP000305948"/>
    </source>
</evidence>
<sequence>MKLAHAHQKHVRRKFRKICGVTESAPWPHADEIRDGPAPGEDYYTPDFSVRSTHHVNQEIFDRVASLLMEELEDPNQREDELRHPSVYFNAQTIKALAKKAWDGFKVQARAARDPTDHGTRRLANQAKSRRLARRVADCHRLRGIAPQYEQRTGRDPLPLLEVDWLPLYVSSPEKGSNESKEQWRQRMGRAAGMPHDAPGMTAARFNNLKLWERVRQGWSSRQHAEIIDDLDKLWWELASDTDKQRFTGIRINTTGWVSNAPPSLAPFDFMICKKWWDELRQMYIDHISDWFEHGNPTGWEDTPNDADAKSAGEDESNPDDSEEAHARQDAHCQAHDQEIEELYEDEETWARRCSRQANPNLEDAETHGRSPDSRIGSPSGSSTMLPPGPTTSSSGGTCSVDRTGPSSESEGSTAETSVNSAMELDITDQYRPDVVEDDSDRQNPDLNYRKRSPCHPLIGTTK</sequence>
<feature type="region of interest" description="Disordered" evidence="1">
    <location>
        <begin position="296"/>
        <end position="333"/>
    </location>
</feature>
<reference evidence="2 3" key="1">
    <citation type="journal article" date="2019" name="Nat. Ecol. Evol.">
        <title>Megaphylogeny resolves global patterns of mushroom evolution.</title>
        <authorList>
            <person name="Varga T."/>
            <person name="Krizsan K."/>
            <person name="Foldi C."/>
            <person name="Dima B."/>
            <person name="Sanchez-Garcia M."/>
            <person name="Sanchez-Ramirez S."/>
            <person name="Szollosi G.J."/>
            <person name="Szarkandi J.G."/>
            <person name="Papp V."/>
            <person name="Albert L."/>
            <person name="Andreopoulos W."/>
            <person name="Angelini C."/>
            <person name="Antonin V."/>
            <person name="Barry K.W."/>
            <person name="Bougher N.L."/>
            <person name="Buchanan P."/>
            <person name="Buyck B."/>
            <person name="Bense V."/>
            <person name="Catcheside P."/>
            <person name="Chovatia M."/>
            <person name="Cooper J."/>
            <person name="Damon W."/>
            <person name="Desjardin D."/>
            <person name="Finy P."/>
            <person name="Geml J."/>
            <person name="Haridas S."/>
            <person name="Hughes K."/>
            <person name="Justo A."/>
            <person name="Karasinski D."/>
            <person name="Kautmanova I."/>
            <person name="Kiss B."/>
            <person name="Kocsube S."/>
            <person name="Kotiranta H."/>
            <person name="LaButti K.M."/>
            <person name="Lechner B.E."/>
            <person name="Liimatainen K."/>
            <person name="Lipzen A."/>
            <person name="Lukacs Z."/>
            <person name="Mihaltcheva S."/>
            <person name="Morgado L.N."/>
            <person name="Niskanen T."/>
            <person name="Noordeloos M.E."/>
            <person name="Ohm R.A."/>
            <person name="Ortiz-Santana B."/>
            <person name="Ovrebo C."/>
            <person name="Racz N."/>
            <person name="Riley R."/>
            <person name="Savchenko A."/>
            <person name="Shiryaev A."/>
            <person name="Soop K."/>
            <person name="Spirin V."/>
            <person name="Szebenyi C."/>
            <person name="Tomsovsky M."/>
            <person name="Tulloss R.E."/>
            <person name="Uehling J."/>
            <person name="Grigoriev I.V."/>
            <person name="Vagvolgyi C."/>
            <person name="Papp T."/>
            <person name="Martin F.M."/>
            <person name="Miettinen O."/>
            <person name="Hibbett D.S."/>
            <person name="Nagy L.G."/>
        </authorList>
    </citation>
    <scope>NUCLEOTIDE SEQUENCE [LARGE SCALE GENOMIC DNA]</scope>
    <source>
        <strain evidence="2 3">OMC1185</strain>
    </source>
</reference>
<name>A0A5C3MSH5_9AGAM</name>
<feature type="region of interest" description="Disordered" evidence="1">
    <location>
        <begin position="358"/>
        <end position="463"/>
    </location>
</feature>
<feature type="compositionally biased region" description="Low complexity" evidence="1">
    <location>
        <begin position="377"/>
        <end position="418"/>
    </location>
</feature>
<dbReference type="AlphaFoldDB" id="A0A5C3MSH5"/>
<feature type="compositionally biased region" description="Basic and acidic residues" evidence="1">
    <location>
        <begin position="324"/>
        <end position="333"/>
    </location>
</feature>
<dbReference type="Proteomes" id="UP000305948">
    <property type="component" value="Unassembled WGS sequence"/>
</dbReference>
<evidence type="ECO:0000313" key="2">
    <source>
        <dbReference type="EMBL" id="TFK48344.1"/>
    </source>
</evidence>
<organism evidence="2 3">
    <name type="scientific">Heliocybe sulcata</name>
    <dbReference type="NCBI Taxonomy" id="5364"/>
    <lineage>
        <taxon>Eukaryota</taxon>
        <taxon>Fungi</taxon>
        <taxon>Dikarya</taxon>
        <taxon>Basidiomycota</taxon>
        <taxon>Agaricomycotina</taxon>
        <taxon>Agaricomycetes</taxon>
        <taxon>Gloeophyllales</taxon>
        <taxon>Gloeophyllaceae</taxon>
        <taxon>Heliocybe</taxon>
    </lineage>
</organism>
<gene>
    <name evidence="2" type="ORF">OE88DRAFT_1738021</name>
</gene>
<proteinExistence type="predicted"/>
<keyword evidence="3" id="KW-1185">Reference proteome</keyword>
<evidence type="ECO:0000256" key="1">
    <source>
        <dbReference type="SAM" id="MobiDB-lite"/>
    </source>
</evidence>
<dbReference type="EMBL" id="ML213520">
    <property type="protein sequence ID" value="TFK48344.1"/>
    <property type="molecule type" value="Genomic_DNA"/>
</dbReference>
<accession>A0A5C3MSH5</accession>
<dbReference type="OrthoDB" id="3023497at2759"/>
<feature type="compositionally biased region" description="Acidic residues" evidence="1">
    <location>
        <begin position="314"/>
        <end position="323"/>
    </location>
</feature>